<dbReference type="EMBL" id="SJPW01000002">
    <property type="protein sequence ID" value="TWU59163.1"/>
    <property type="molecule type" value="Genomic_DNA"/>
</dbReference>
<proteinExistence type="predicted"/>
<name>A0A5C6FBM9_9BACT</name>
<evidence type="ECO:0000313" key="1">
    <source>
        <dbReference type="EMBL" id="TWU59163.1"/>
    </source>
</evidence>
<dbReference type="RefSeq" id="WP_146456577.1">
    <property type="nucleotide sequence ID" value="NZ_SJPW01000002.1"/>
</dbReference>
<dbReference type="Proteomes" id="UP000318288">
    <property type="component" value="Unassembled WGS sequence"/>
</dbReference>
<organism evidence="1 2">
    <name type="scientific">Rubripirellula tenax</name>
    <dbReference type="NCBI Taxonomy" id="2528015"/>
    <lineage>
        <taxon>Bacteria</taxon>
        <taxon>Pseudomonadati</taxon>
        <taxon>Planctomycetota</taxon>
        <taxon>Planctomycetia</taxon>
        <taxon>Pirellulales</taxon>
        <taxon>Pirellulaceae</taxon>
        <taxon>Rubripirellula</taxon>
    </lineage>
</organism>
<sequence>MTCFGPRKLNLEGIRSGQARLAANATRGDEATCWEAAVTWLSEVEKDAGQAAELADRAFAAAEQSRWVVTSALLRQAESLEAKYHQLDGYQQVREAFECWFASLSQPA</sequence>
<evidence type="ECO:0000313" key="2">
    <source>
        <dbReference type="Proteomes" id="UP000318288"/>
    </source>
</evidence>
<reference evidence="1 2" key="1">
    <citation type="submission" date="2019-02" db="EMBL/GenBank/DDBJ databases">
        <title>Deep-cultivation of Planctomycetes and their phenomic and genomic characterization uncovers novel biology.</title>
        <authorList>
            <person name="Wiegand S."/>
            <person name="Jogler M."/>
            <person name="Boedeker C."/>
            <person name="Pinto D."/>
            <person name="Vollmers J."/>
            <person name="Rivas-Marin E."/>
            <person name="Kohn T."/>
            <person name="Peeters S.H."/>
            <person name="Heuer A."/>
            <person name="Rast P."/>
            <person name="Oberbeckmann S."/>
            <person name="Bunk B."/>
            <person name="Jeske O."/>
            <person name="Meyerdierks A."/>
            <person name="Storesund J.E."/>
            <person name="Kallscheuer N."/>
            <person name="Luecker S."/>
            <person name="Lage O.M."/>
            <person name="Pohl T."/>
            <person name="Merkel B.J."/>
            <person name="Hornburger P."/>
            <person name="Mueller R.-W."/>
            <person name="Bruemmer F."/>
            <person name="Labrenz M."/>
            <person name="Spormann A.M."/>
            <person name="Op Den Camp H."/>
            <person name="Overmann J."/>
            <person name="Amann R."/>
            <person name="Jetten M.S.M."/>
            <person name="Mascher T."/>
            <person name="Medema M.H."/>
            <person name="Devos D.P."/>
            <person name="Kaster A.-K."/>
            <person name="Ovreas L."/>
            <person name="Rohde M."/>
            <person name="Galperin M.Y."/>
            <person name="Jogler C."/>
        </authorList>
    </citation>
    <scope>NUCLEOTIDE SEQUENCE [LARGE SCALE GENOMIC DNA]</scope>
    <source>
        <strain evidence="1 2">Poly51</strain>
    </source>
</reference>
<protein>
    <submittedName>
        <fullName evidence="1">Uncharacterized protein</fullName>
    </submittedName>
</protein>
<dbReference type="OrthoDB" id="276710at2"/>
<gene>
    <name evidence="1" type="ORF">Poly51_19490</name>
</gene>
<dbReference type="AlphaFoldDB" id="A0A5C6FBM9"/>
<keyword evidence="2" id="KW-1185">Reference proteome</keyword>
<accession>A0A5C6FBM9</accession>
<comment type="caution">
    <text evidence="1">The sequence shown here is derived from an EMBL/GenBank/DDBJ whole genome shotgun (WGS) entry which is preliminary data.</text>
</comment>